<evidence type="ECO:0000256" key="2">
    <source>
        <dbReference type="ARBA" id="ARBA00022692"/>
    </source>
</evidence>
<evidence type="ECO:0000256" key="3">
    <source>
        <dbReference type="ARBA" id="ARBA00022989"/>
    </source>
</evidence>
<sequence>MNQRPLLTTIVYTLFALLAFAGNSVLCRLALGEQSIDAGSFTVIRLFSGIVVLSMLWYLTQGYKAKPGNNAGRGSWPAALMLFIYALGFSYAYISLDTGTGALILFGAVQITMILVSLLRGTRLLWVEWLGLTLAFSGFVYLLKPAIHTPSLWGFILMTAAGIAWGIYTLMGRGSVNPLADTHFNFFRTLPLVILTLIVTLALGRSVVSFNGVMLAVLSGAVASGIGYAVWYRALKGLSAVQAAVLQLLVPVIAAAGGVVFTDEMISVRLLIAALLVLGGILLVVVGRYYLLVRQRVSD</sequence>
<evidence type="ECO:0000313" key="7">
    <source>
        <dbReference type="EMBL" id="UTW04661.1"/>
    </source>
</evidence>
<evidence type="ECO:0000259" key="6">
    <source>
        <dbReference type="Pfam" id="PF00892"/>
    </source>
</evidence>
<feature type="transmembrane region" description="Helical" evidence="5">
    <location>
        <begin position="152"/>
        <end position="171"/>
    </location>
</feature>
<dbReference type="SUPFAM" id="SSF103481">
    <property type="entry name" value="Multidrug resistance efflux transporter EmrE"/>
    <property type="match status" value="1"/>
</dbReference>
<dbReference type="Pfam" id="PF00892">
    <property type="entry name" value="EamA"/>
    <property type="match status" value="1"/>
</dbReference>
<feature type="transmembrane region" description="Helical" evidence="5">
    <location>
        <begin position="268"/>
        <end position="291"/>
    </location>
</feature>
<feature type="transmembrane region" description="Helical" evidence="5">
    <location>
        <begin position="100"/>
        <end position="119"/>
    </location>
</feature>
<protein>
    <submittedName>
        <fullName evidence="7">DMT family transporter</fullName>
    </submittedName>
</protein>
<feature type="transmembrane region" description="Helical" evidence="5">
    <location>
        <begin position="75"/>
        <end position="94"/>
    </location>
</feature>
<evidence type="ECO:0000313" key="8">
    <source>
        <dbReference type="Proteomes" id="UP001059950"/>
    </source>
</evidence>
<name>A0ABY5GYN1_9GAMM</name>
<dbReference type="InterPro" id="IPR050638">
    <property type="entry name" value="AA-Vitamin_Transporters"/>
</dbReference>
<evidence type="ECO:0000256" key="4">
    <source>
        <dbReference type="ARBA" id="ARBA00023136"/>
    </source>
</evidence>
<keyword evidence="4 5" id="KW-0472">Membrane</keyword>
<feature type="transmembrane region" description="Helical" evidence="5">
    <location>
        <begin position="243"/>
        <end position="262"/>
    </location>
</feature>
<dbReference type="InterPro" id="IPR037185">
    <property type="entry name" value="EmrE-like"/>
</dbReference>
<keyword evidence="3 5" id="KW-1133">Transmembrane helix</keyword>
<evidence type="ECO:0000256" key="5">
    <source>
        <dbReference type="SAM" id="Phobius"/>
    </source>
</evidence>
<dbReference type="PANTHER" id="PTHR32322">
    <property type="entry name" value="INNER MEMBRANE TRANSPORTER"/>
    <property type="match status" value="1"/>
</dbReference>
<dbReference type="InterPro" id="IPR000620">
    <property type="entry name" value="EamA_dom"/>
</dbReference>
<accession>A0ABY5GYN1</accession>
<feature type="transmembrane region" description="Helical" evidence="5">
    <location>
        <begin position="183"/>
        <end position="204"/>
    </location>
</feature>
<feature type="transmembrane region" description="Helical" evidence="5">
    <location>
        <begin position="210"/>
        <end position="231"/>
    </location>
</feature>
<dbReference type="PANTHER" id="PTHR32322:SF9">
    <property type="entry name" value="AMINO-ACID METABOLITE EFFLUX PUMP-RELATED"/>
    <property type="match status" value="1"/>
</dbReference>
<comment type="subcellular location">
    <subcellularLocation>
        <location evidence="1">Membrane</location>
        <topology evidence="1">Multi-pass membrane protein</topology>
    </subcellularLocation>
</comment>
<feature type="transmembrane region" description="Helical" evidence="5">
    <location>
        <begin position="42"/>
        <end position="63"/>
    </location>
</feature>
<proteinExistence type="predicted"/>
<organism evidence="7 8">
    <name type="scientific">Amphritea atlantica</name>
    <dbReference type="NCBI Taxonomy" id="355243"/>
    <lineage>
        <taxon>Bacteria</taxon>
        <taxon>Pseudomonadati</taxon>
        <taxon>Pseudomonadota</taxon>
        <taxon>Gammaproteobacteria</taxon>
        <taxon>Oceanospirillales</taxon>
        <taxon>Oceanospirillaceae</taxon>
        <taxon>Amphritea</taxon>
    </lineage>
</organism>
<keyword evidence="2 5" id="KW-0812">Transmembrane</keyword>
<feature type="domain" description="EamA" evidence="6">
    <location>
        <begin position="152"/>
        <end position="285"/>
    </location>
</feature>
<gene>
    <name evidence="7" type="ORF">KDX31_06575</name>
</gene>
<keyword evidence="8" id="KW-1185">Reference proteome</keyword>
<evidence type="ECO:0000256" key="1">
    <source>
        <dbReference type="ARBA" id="ARBA00004141"/>
    </source>
</evidence>
<reference evidence="7" key="1">
    <citation type="submission" date="2021-04" db="EMBL/GenBank/DDBJ databases">
        <title>Oceanospirillales bacteria with DddD are important DMSP degraders in coastal seawater.</title>
        <authorList>
            <person name="Liu J."/>
        </authorList>
    </citation>
    <scope>NUCLEOTIDE SEQUENCE</scope>
    <source>
        <strain evidence="7">GY6</strain>
    </source>
</reference>
<dbReference type="EMBL" id="CP073344">
    <property type="protein sequence ID" value="UTW04661.1"/>
    <property type="molecule type" value="Genomic_DNA"/>
</dbReference>
<feature type="transmembrane region" description="Helical" evidence="5">
    <location>
        <begin position="126"/>
        <end position="146"/>
    </location>
</feature>
<dbReference type="Proteomes" id="UP001059950">
    <property type="component" value="Chromosome"/>
</dbReference>